<gene>
    <name evidence="4" type="ORF">SAMN05421740_106113</name>
</gene>
<dbReference type="InterPro" id="IPR008969">
    <property type="entry name" value="CarboxyPept-like_regulatory"/>
</dbReference>
<dbReference type="SUPFAM" id="SSF56935">
    <property type="entry name" value="Porins"/>
    <property type="match status" value="1"/>
</dbReference>
<accession>A0A1H7QU54</accession>
<feature type="region of interest" description="Disordered" evidence="1">
    <location>
        <begin position="946"/>
        <end position="970"/>
    </location>
</feature>
<dbReference type="Pfam" id="PF13715">
    <property type="entry name" value="CarbopepD_reg_2"/>
    <property type="match status" value="1"/>
</dbReference>
<keyword evidence="2" id="KW-0472">Membrane</keyword>
<dbReference type="InterPro" id="IPR041700">
    <property type="entry name" value="OMP_b-brl_3"/>
</dbReference>
<proteinExistence type="predicted"/>
<reference evidence="5" key="1">
    <citation type="submission" date="2016-10" db="EMBL/GenBank/DDBJ databases">
        <authorList>
            <person name="Varghese N."/>
            <person name="Submissions S."/>
        </authorList>
    </citation>
    <scope>NUCLEOTIDE SEQUENCE [LARGE SCALE GENOMIC DNA]</scope>
    <source>
        <strain evidence="5">Jip14</strain>
    </source>
</reference>
<evidence type="ECO:0000313" key="5">
    <source>
        <dbReference type="Proteomes" id="UP000198916"/>
    </source>
</evidence>
<feature type="domain" description="Outer membrane protein beta-barrel" evidence="3">
    <location>
        <begin position="460"/>
        <end position="775"/>
    </location>
</feature>
<evidence type="ECO:0000259" key="3">
    <source>
        <dbReference type="Pfam" id="PF14905"/>
    </source>
</evidence>
<dbReference type="Pfam" id="PF14905">
    <property type="entry name" value="OMP_b-brl_3"/>
    <property type="match status" value="1"/>
</dbReference>
<feature type="compositionally biased region" description="Gly residues" evidence="1">
    <location>
        <begin position="950"/>
        <end position="962"/>
    </location>
</feature>
<dbReference type="OrthoDB" id="1086219at2"/>
<feature type="transmembrane region" description="Helical" evidence="2">
    <location>
        <begin position="12"/>
        <end position="30"/>
    </location>
</feature>
<dbReference type="STRING" id="332977.SAMN05421740_106113"/>
<evidence type="ECO:0000256" key="2">
    <source>
        <dbReference type="SAM" id="Phobius"/>
    </source>
</evidence>
<name>A0A1H7QU54_9SPHI</name>
<evidence type="ECO:0000313" key="4">
    <source>
        <dbReference type="EMBL" id="SEL51540.1"/>
    </source>
</evidence>
<sequence length="970" mass="107032">MTIINQSGIRQTITVGLLSILFTSLSIVGFSQTNKRVLGTLGNQNGEPIVGASIKLVSDLDSVQTSSGVGGLFTFNNIKGERFTLTVTSLGFDTLQRSFAFEGKNELKTPVSLNESSQMLAEVSVTGVAPITVKEDTLEYATKDLRLREGALVEDALKKLDGVEVDKDGNVTAQGETVTRARINGKDFFGGDIKAAIQNLPAEIIEKIQIVDDYGDMANVTGNRTGDPERVLNLEIAPERNNGDFGNFRVGGGTEDRYQATGSYGMFKEGVQLSVLGNLNNVNANLFDFNIRSGGARRAPGGGSFGRGFGGGAGMGFGGPGFGGNNGLTNTQSIGLNYRQDFNDKLTMYGEYSFGHTDNATLSNELREIISPDASTYTTSNMDNGSIGNDHRFSWNIEYKPDDKNYIKFSPNFTYRQNRANNLSLSTNSRGQSLINDLTNRQLDKSYTPNYGASGLYNRRLSEKGRNIFINFSLNTASTEQDQERILNTLVYETAVEDLESVYQQHLINLDNKNLNGGTTLSYIEPLGQYSNLEVSYDFNFASYDNNRQANAYDATGIIIDNPNYNNNRAYDYTFYTHRGSLTYRYRNDKWNYSLGVAAQPNLLRGGANIDGQAIPINRNGFNWMPVARVEYEMSRTKRFNINYSGRANEPGVTQIQPFTDYSNANAPVTGNPNLSAEFTHELRINYRNFNIGEGNSFFVGLTGSLAEDKIVTNRTTFLDDSIGVVQATEYLNTNGFYNTRGFYNFSKPFANRTYTLSFNGMVAYNNNVSYTTSELNDNTGEPYFNTARNIAKNWVLSQGINFRYNPKETIEVTPGVRYTYNTTRNTVTSGSNRDVSTWALTLNGSANLTPTWIFGADLAKTSNNGYTSSVGANPMIINAYVEKQFFKGRNGAIRFQAFDLLNEQTSISRNVTENMIVDSRSNRLARYFMLSLTYRFSNFAGGNMFDRQGGPGGPGGPGGWGGDRRSGGF</sequence>
<organism evidence="4 5">
    <name type="scientific">Parapedobacter koreensis</name>
    <dbReference type="NCBI Taxonomy" id="332977"/>
    <lineage>
        <taxon>Bacteria</taxon>
        <taxon>Pseudomonadati</taxon>
        <taxon>Bacteroidota</taxon>
        <taxon>Sphingobacteriia</taxon>
        <taxon>Sphingobacteriales</taxon>
        <taxon>Sphingobacteriaceae</taxon>
        <taxon>Parapedobacter</taxon>
    </lineage>
</organism>
<keyword evidence="5" id="KW-1185">Reference proteome</keyword>
<keyword evidence="2" id="KW-0812">Transmembrane</keyword>
<dbReference type="EMBL" id="FNZR01000006">
    <property type="protein sequence ID" value="SEL51540.1"/>
    <property type="molecule type" value="Genomic_DNA"/>
</dbReference>
<evidence type="ECO:0000256" key="1">
    <source>
        <dbReference type="SAM" id="MobiDB-lite"/>
    </source>
</evidence>
<dbReference type="Proteomes" id="UP000198916">
    <property type="component" value="Unassembled WGS sequence"/>
</dbReference>
<dbReference type="SUPFAM" id="SSF49464">
    <property type="entry name" value="Carboxypeptidase regulatory domain-like"/>
    <property type="match status" value="1"/>
</dbReference>
<protein>
    <submittedName>
        <fullName evidence="4">CarboxypepD_reg-like domain-containing protein</fullName>
    </submittedName>
</protein>
<keyword evidence="2" id="KW-1133">Transmembrane helix</keyword>
<dbReference type="AlphaFoldDB" id="A0A1H7QU54"/>